<sequence>MEPVTVSGTRNLVIYSLFKSEMEDHRKPTDKITPPSDPTVHMIKTIPLTTIRASYR</sequence>
<gene>
    <name evidence="1" type="ORF">NBRC116585_00790</name>
</gene>
<protein>
    <submittedName>
        <fullName evidence="1">Uncharacterized protein</fullName>
    </submittedName>
</protein>
<evidence type="ECO:0000313" key="2">
    <source>
        <dbReference type="Proteomes" id="UP001481413"/>
    </source>
</evidence>
<dbReference type="EMBL" id="BAABWH010000001">
    <property type="protein sequence ID" value="GAA6143962.1"/>
    <property type="molecule type" value="Genomic_DNA"/>
</dbReference>
<comment type="caution">
    <text evidence="1">The sequence shown here is derived from an EMBL/GenBank/DDBJ whole genome shotgun (WGS) entry which is preliminary data.</text>
</comment>
<name>A0ABP9ZV33_9GAMM</name>
<dbReference type="Proteomes" id="UP001481413">
    <property type="component" value="Unassembled WGS sequence"/>
</dbReference>
<keyword evidence="2" id="KW-1185">Reference proteome</keyword>
<organism evidence="1 2">
    <name type="scientific">Thalassolituus maritimus</name>
    <dbReference type="NCBI Taxonomy" id="484498"/>
    <lineage>
        <taxon>Bacteria</taxon>
        <taxon>Pseudomonadati</taxon>
        <taxon>Pseudomonadota</taxon>
        <taxon>Gammaproteobacteria</taxon>
        <taxon>Oceanospirillales</taxon>
        <taxon>Oceanospirillaceae</taxon>
        <taxon>Thalassolituus</taxon>
    </lineage>
</organism>
<accession>A0ABP9ZV33</accession>
<proteinExistence type="predicted"/>
<reference evidence="1 2" key="1">
    <citation type="submission" date="2024-04" db="EMBL/GenBank/DDBJ databases">
        <title>Draft genome sequence of Thalassolituus maritimus NBRC 116585.</title>
        <authorList>
            <person name="Miyakawa T."/>
            <person name="Kusuya Y."/>
            <person name="Miura T."/>
        </authorList>
    </citation>
    <scope>NUCLEOTIDE SEQUENCE [LARGE SCALE GENOMIC DNA]</scope>
    <source>
        <strain evidence="1 2">5NW40-0001</strain>
    </source>
</reference>
<evidence type="ECO:0000313" key="1">
    <source>
        <dbReference type="EMBL" id="GAA6143962.1"/>
    </source>
</evidence>